<dbReference type="AlphaFoldDB" id="A0A9P6UJ55"/>
<dbReference type="EMBL" id="JAAAIN010001076">
    <property type="protein sequence ID" value="KAG0307370.1"/>
    <property type="molecule type" value="Genomic_DNA"/>
</dbReference>
<reference evidence="1" key="1">
    <citation type="journal article" date="2020" name="Fungal Divers.">
        <title>Resolving the Mortierellaceae phylogeny through synthesis of multi-gene phylogenetics and phylogenomics.</title>
        <authorList>
            <person name="Vandepol N."/>
            <person name="Liber J."/>
            <person name="Desiro A."/>
            <person name="Na H."/>
            <person name="Kennedy M."/>
            <person name="Barry K."/>
            <person name="Grigoriev I.V."/>
            <person name="Miller A.N."/>
            <person name="O'Donnell K."/>
            <person name="Stajich J.E."/>
            <person name="Bonito G."/>
        </authorList>
    </citation>
    <scope>NUCLEOTIDE SEQUENCE</scope>
    <source>
        <strain evidence="1">NVP60</strain>
    </source>
</reference>
<proteinExistence type="predicted"/>
<protein>
    <submittedName>
        <fullName evidence="1">Uncharacterized protein</fullName>
    </submittedName>
</protein>
<dbReference type="Proteomes" id="UP000823405">
    <property type="component" value="Unassembled WGS sequence"/>
</dbReference>
<sequence>MDSSVDSDLEINWKRSVIENFPKVNKLTRCPRQYVPISTQKDGSVTFSEKDPLVLFCGQPLLSSKVWELVKDEFPTGAALDDLKT</sequence>
<comment type="caution">
    <text evidence="1">The sequence shown here is derived from an EMBL/GenBank/DDBJ whole genome shotgun (WGS) entry which is preliminary data.</text>
</comment>
<gene>
    <name evidence="1" type="ORF">BGZ97_000426</name>
</gene>
<organism evidence="1 2">
    <name type="scientific">Linnemannia gamsii</name>
    <dbReference type="NCBI Taxonomy" id="64522"/>
    <lineage>
        <taxon>Eukaryota</taxon>
        <taxon>Fungi</taxon>
        <taxon>Fungi incertae sedis</taxon>
        <taxon>Mucoromycota</taxon>
        <taxon>Mortierellomycotina</taxon>
        <taxon>Mortierellomycetes</taxon>
        <taxon>Mortierellales</taxon>
        <taxon>Mortierellaceae</taxon>
        <taxon>Linnemannia</taxon>
    </lineage>
</organism>
<keyword evidence="2" id="KW-1185">Reference proteome</keyword>
<evidence type="ECO:0000313" key="1">
    <source>
        <dbReference type="EMBL" id="KAG0307370.1"/>
    </source>
</evidence>
<feature type="non-terminal residue" evidence="1">
    <location>
        <position position="85"/>
    </location>
</feature>
<name>A0A9P6UJ55_9FUNG</name>
<evidence type="ECO:0000313" key="2">
    <source>
        <dbReference type="Proteomes" id="UP000823405"/>
    </source>
</evidence>
<accession>A0A9P6UJ55</accession>
<dbReference type="OrthoDB" id="10608758at2759"/>